<proteinExistence type="predicted"/>
<dbReference type="AlphaFoldDB" id="A0ABD0KZZ9"/>
<gene>
    <name evidence="1" type="ORF">BaRGS_00016155</name>
</gene>
<dbReference type="Proteomes" id="UP001519460">
    <property type="component" value="Unassembled WGS sequence"/>
</dbReference>
<sequence>MSGTVVNAAGYYFYLNTVYQLSAPRQNVFSLIKSLSLFKVKTEITYPDAGSIICQCRQHLHLLITPLPQIVPTYHSADTRGTQRREKKTANINKPFVFQHDPGDHPSQGCGRWNNTVPSPAPVLPCSPAPVRAK</sequence>
<organism evidence="1 2">
    <name type="scientific">Batillaria attramentaria</name>
    <dbReference type="NCBI Taxonomy" id="370345"/>
    <lineage>
        <taxon>Eukaryota</taxon>
        <taxon>Metazoa</taxon>
        <taxon>Spiralia</taxon>
        <taxon>Lophotrochozoa</taxon>
        <taxon>Mollusca</taxon>
        <taxon>Gastropoda</taxon>
        <taxon>Caenogastropoda</taxon>
        <taxon>Sorbeoconcha</taxon>
        <taxon>Cerithioidea</taxon>
        <taxon>Batillariidae</taxon>
        <taxon>Batillaria</taxon>
    </lineage>
</organism>
<dbReference type="EMBL" id="JACVVK020000101">
    <property type="protein sequence ID" value="KAK7492676.1"/>
    <property type="molecule type" value="Genomic_DNA"/>
</dbReference>
<reference evidence="1 2" key="1">
    <citation type="journal article" date="2023" name="Sci. Data">
        <title>Genome assembly of the Korean intertidal mud-creeper Batillaria attramentaria.</title>
        <authorList>
            <person name="Patra A.K."/>
            <person name="Ho P.T."/>
            <person name="Jun S."/>
            <person name="Lee S.J."/>
            <person name="Kim Y."/>
            <person name="Won Y.J."/>
        </authorList>
    </citation>
    <scope>NUCLEOTIDE SEQUENCE [LARGE SCALE GENOMIC DNA]</scope>
    <source>
        <strain evidence="1">Wonlab-2016</strain>
    </source>
</reference>
<keyword evidence="2" id="KW-1185">Reference proteome</keyword>
<evidence type="ECO:0000313" key="2">
    <source>
        <dbReference type="Proteomes" id="UP001519460"/>
    </source>
</evidence>
<protein>
    <submittedName>
        <fullName evidence="1">Uncharacterized protein</fullName>
    </submittedName>
</protein>
<evidence type="ECO:0000313" key="1">
    <source>
        <dbReference type="EMBL" id="KAK7492676.1"/>
    </source>
</evidence>
<name>A0ABD0KZZ9_9CAEN</name>
<comment type="caution">
    <text evidence="1">The sequence shown here is derived from an EMBL/GenBank/DDBJ whole genome shotgun (WGS) entry which is preliminary data.</text>
</comment>
<accession>A0ABD0KZZ9</accession>